<reference evidence="5 6" key="1">
    <citation type="submission" date="2019-07" db="EMBL/GenBank/DDBJ databases">
        <authorList>
            <person name="Kim J."/>
        </authorList>
    </citation>
    <scope>NUCLEOTIDE SEQUENCE [LARGE SCALE GENOMIC DNA]</scope>
    <source>
        <strain evidence="5 6">G13</strain>
    </source>
</reference>
<dbReference type="Gene3D" id="3.30.70.270">
    <property type="match status" value="1"/>
</dbReference>
<dbReference type="PROSITE" id="PS50887">
    <property type="entry name" value="GGDEF"/>
    <property type="match status" value="1"/>
</dbReference>
<dbReference type="InterPro" id="IPR043128">
    <property type="entry name" value="Rev_trsase/Diguanyl_cyclase"/>
</dbReference>
<dbReference type="Gene3D" id="3.20.20.450">
    <property type="entry name" value="EAL domain"/>
    <property type="match status" value="1"/>
</dbReference>
<dbReference type="FunFam" id="3.30.70.270:FF:000001">
    <property type="entry name" value="Diguanylate cyclase domain protein"/>
    <property type="match status" value="1"/>
</dbReference>
<protein>
    <submittedName>
        <fullName evidence="5">EAL domain-containing protein</fullName>
    </submittedName>
</protein>
<dbReference type="InterPro" id="IPR006189">
    <property type="entry name" value="CHASE_dom"/>
</dbReference>
<keyword evidence="1" id="KW-0812">Transmembrane</keyword>
<organism evidence="5 6">
    <name type="scientific">Cohnella terricola</name>
    <dbReference type="NCBI Taxonomy" id="1289167"/>
    <lineage>
        <taxon>Bacteria</taxon>
        <taxon>Bacillati</taxon>
        <taxon>Bacillota</taxon>
        <taxon>Bacilli</taxon>
        <taxon>Bacillales</taxon>
        <taxon>Paenibacillaceae</taxon>
        <taxon>Cohnella</taxon>
    </lineage>
</organism>
<proteinExistence type="predicted"/>
<dbReference type="FunFam" id="3.20.20.450:FF:000001">
    <property type="entry name" value="Cyclic di-GMP phosphodiesterase yahA"/>
    <property type="match status" value="1"/>
</dbReference>
<evidence type="ECO:0000313" key="5">
    <source>
        <dbReference type="EMBL" id="TVX99909.1"/>
    </source>
</evidence>
<feature type="transmembrane region" description="Helical" evidence="1">
    <location>
        <begin position="264"/>
        <end position="283"/>
    </location>
</feature>
<dbReference type="RefSeq" id="WP_144702371.1">
    <property type="nucleotide sequence ID" value="NZ_VNJJ01000006.1"/>
</dbReference>
<dbReference type="PROSITE" id="PS50883">
    <property type="entry name" value="EAL"/>
    <property type="match status" value="1"/>
</dbReference>
<evidence type="ECO:0000259" key="4">
    <source>
        <dbReference type="PROSITE" id="PS50887"/>
    </source>
</evidence>
<dbReference type="Pfam" id="PF00990">
    <property type="entry name" value="GGDEF"/>
    <property type="match status" value="1"/>
</dbReference>
<accession>A0A559JJ71</accession>
<dbReference type="AlphaFoldDB" id="A0A559JJ71"/>
<dbReference type="InterPro" id="IPR029787">
    <property type="entry name" value="Nucleotide_cyclase"/>
</dbReference>
<evidence type="ECO:0000313" key="6">
    <source>
        <dbReference type="Proteomes" id="UP000316330"/>
    </source>
</evidence>
<dbReference type="InterPro" id="IPR035919">
    <property type="entry name" value="EAL_sf"/>
</dbReference>
<evidence type="ECO:0000259" key="3">
    <source>
        <dbReference type="PROSITE" id="PS50883"/>
    </source>
</evidence>
<sequence>MSTLGSNTRGFYSVPAKIWIILACVTLFLGSLIGLFTNAYRDRLVQEIHHDAAYELAANAATLSAAITIKLQLTNGIKAFVLNELAHTSTVSRSRFDTFAAAFIERIPGIRNVSLYPDGIAEYVFPLAGNEEVLGLDLFRHPDPSVRENAERAKLADDMTILGPIELTQGGVGLISRQSVYVGDRFWGFVSVVLDNSSILQEADLFNGDKGIDLSVRANGRILIGDPRLFDHPGLLEKVALPDGQWEIAAVPNRSRLDSIASKIHVVQATCAGSLLLIVYFLYVQLTQKARLQLLVEERTRKLEITNRKLETAFHELSAAAYHDAVTGMRNRTFFNEHLADRIAECGRTGEKLALLYLDLDHFKMVNDSLGHIYGDLLLREVARRLSDTLRNGEVISRIGGDEFTIIVPSVKDQAQVKLIARQIRELFQQPFLLRDSEYLVTTSIGIALFPNHAQDDATLIRNADLAMYRAKEEGKNLFRFYDPAMNPNAEETMEIKLGLRRALEKNEFTVHYQPQIEARTGKLIGLEALIRWEHPVRGLIPPNHFIPIAEETGLILPIGEKVLSIVCAQSIAWQRAGIPPIRIAVNLSARQFAQEDLAERINGILERHGLDPKYIELEITENTAMKDDMQPALNELRERGFTIAIDDFGTQYSSLNYLKRLPVDKIKIDRSFVSGIARDRKDEAIIVAMLQIANRLNLTVIAEGVETNEQLAFLRDNNCQEIQGFIFSKPQPAERIEPLLTKALIS</sequence>
<dbReference type="SMART" id="SM00267">
    <property type="entry name" value="GGDEF"/>
    <property type="match status" value="1"/>
</dbReference>
<dbReference type="PANTHER" id="PTHR44757">
    <property type="entry name" value="DIGUANYLATE CYCLASE DGCP"/>
    <property type="match status" value="1"/>
</dbReference>
<dbReference type="OrthoDB" id="9759607at2"/>
<dbReference type="PROSITE" id="PS50839">
    <property type="entry name" value="CHASE"/>
    <property type="match status" value="1"/>
</dbReference>
<feature type="transmembrane region" description="Helical" evidence="1">
    <location>
        <begin position="18"/>
        <end position="40"/>
    </location>
</feature>
<evidence type="ECO:0000256" key="1">
    <source>
        <dbReference type="SAM" id="Phobius"/>
    </source>
</evidence>
<dbReference type="Pfam" id="PF00563">
    <property type="entry name" value="EAL"/>
    <property type="match status" value="1"/>
</dbReference>
<keyword evidence="6" id="KW-1185">Reference proteome</keyword>
<dbReference type="PANTHER" id="PTHR44757:SF2">
    <property type="entry name" value="BIOFILM ARCHITECTURE MAINTENANCE PROTEIN MBAA"/>
    <property type="match status" value="1"/>
</dbReference>
<feature type="domain" description="GGDEF" evidence="4">
    <location>
        <begin position="351"/>
        <end position="484"/>
    </location>
</feature>
<dbReference type="InterPro" id="IPR052155">
    <property type="entry name" value="Biofilm_reg_signaling"/>
</dbReference>
<dbReference type="CDD" id="cd01948">
    <property type="entry name" value="EAL"/>
    <property type="match status" value="1"/>
</dbReference>
<keyword evidence="1" id="KW-0472">Membrane</keyword>
<dbReference type="SUPFAM" id="SSF55073">
    <property type="entry name" value="Nucleotide cyclase"/>
    <property type="match status" value="1"/>
</dbReference>
<dbReference type="InterPro" id="IPR001633">
    <property type="entry name" value="EAL_dom"/>
</dbReference>
<dbReference type="SMART" id="SM01079">
    <property type="entry name" value="CHASE"/>
    <property type="match status" value="1"/>
</dbReference>
<gene>
    <name evidence="5" type="ORF">FPZ45_13365</name>
</gene>
<feature type="domain" description="CHASE" evidence="2">
    <location>
        <begin position="123"/>
        <end position="205"/>
    </location>
</feature>
<dbReference type="CDD" id="cd01949">
    <property type="entry name" value="GGDEF"/>
    <property type="match status" value="1"/>
</dbReference>
<dbReference type="EMBL" id="VNJJ01000006">
    <property type="protein sequence ID" value="TVX99909.1"/>
    <property type="molecule type" value="Genomic_DNA"/>
</dbReference>
<dbReference type="SMART" id="SM00052">
    <property type="entry name" value="EAL"/>
    <property type="match status" value="1"/>
</dbReference>
<dbReference type="Proteomes" id="UP000316330">
    <property type="component" value="Unassembled WGS sequence"/>
</dbReference>
<feature type="domain" description="EAL" evidence="3">
    <location>
        <begin position="493"/>
        <end position="745"/>
    </location>
</feature>
<name>A0A559JJ71_9BACL</name>
<dbReference type="GO" id="GO:0003824">
    <property type="term" value="F:catalytic activity"/>
    <property type="evidence" value="ECO:0007669"/>
    <property type="project" value="UniProtKB-ARBA"/>
</dbReference>
<dbReference type="NCBIfam" id="TIGR00254">
    <property type="entry name" value="GGDEF"/>
    <property type="match status" value="1"/>
</dbReference>
<dbReference type="SUPFAM" id="SSF141868">
    <property type="entry name" value="EAL domain-like"/>
    <property type="match status" value="1"/>
</dbReference>
<dbReference type="InterPro" id="IPR000160">
    <property type="entry name" value="GGDEF_dom"/>
</dbReference>
<dbReference type="Pfam" id="PF03924">
    <property type="entry name" value="CHASE"/>
    <property type="match status" value="1"/>
</dbReference>
<evidence type="ECO:0000259" key="2">
    <source>
        <dbReference type="PROSITE" id="PS50839"/>
    </source>
</evidence>
<keyword evidence="1" id="KW-1133">Transmembrane helix</keyword>
<comment type="caution">
    <text evidence="5">The sequence shown here is derived from an EMBL/GenBank/DDBJ whole genome shotgun (WGS) entry which is preliminary data.</text>
</comment>